<comment type="caution">
    <text evidence="1">The sequence shown here is derived from an EMBL/GenBank/DDBJ whole genome shotgun (WGS) entry which is preliminary data.</text>
</comment>
<gene>
    <name evidence="1" type="ORF">C2G38_2221844</name>
</gene>
<sequence>MSATSTLQFHYTICDIKKTFKEEATDQLAEIFGDSQWAEKNYKNGQLSWINLYENEPDKIKETDQIISESRGLLIEWQMKGFSDKAKHRYESGEENEIKQCIDEIVAATTQSLPKKHTSMTTALTKRAFGTNITNKNTI</sequence>
<dbReference type="EMBL" id="QKWP01002140">
    <property type="protein sequence ID" value="RIB04641.1"/>
    <property type="molecule type" value="Genomic_DNA"/>
</dbReference>
<evidence type="ECO:0000313" key="2">
    <source>
        <dbReference type="Proteomes" id="UP000266673"/>
    </source>
</evidence>
<reference evidence="1 2" key="1">
    <citation type="submission" date="2018-06" db="EMBL/GenBank/DDBJ databases">
        <title>Comparative genomics reveals the genomic features of Rhizophagus irregularis, R. cerebriforme, R. diaphanum and Gigaspora rosea, and their symbiotic lifestyle signature.</title>
        <authorList>
            <person name="Morin E."/>
            <person name="San Clemente H."/>
            <person name="Chen E.C.H."/>
            <person name="De La Providencia I."/>
            <person name="Hainaut M."/>
            <person name="Kuo A."/>
            <person name="Kohler A."/>
            <person name="Murat C."/>
            <person name="Tang N."/>
            <person name="Roy S."/>
            <person name="Loubradou J."/>
            <person name="Henrissat B."/>
            <person name="Grigoriev I.V."/>
            <person name="Corradi N."/>
            <person name="Roux C."/>
            <person name="Martin F.M."/>
        </authorList>
    </citation>
    <scope>NUCLEOTIDE SEQUENCE [LARGE SCALE GENOMIC DNA]</scope>
    <source>
        <strain evidence="1 2">DAOM 194757</strain>
    </source>
</reference>
<keyword evidence="2" id="KW-1185">Reference proteome</keyword>
<name>A0A397U4S6_9GLOM</name>
<dbReference type="Proteomes" id="UP000266673">
    <property type="component" value="Unassembled WGS sequence"/>
</dbReference>
<dbReference type="OrthoDB" id="2386719at2759"/>
<dbReference type="AlphaFoldDB" id="A0A397U4S6"/>
<evidence type="ECO:0000313" key="1">
    <source>
        <dbReference type="EMBL" id="RIB04641.1"/>
    </source>
</evidence>
<accession>A0A397U4S6</accession>
<protein>
    <submittedName>
        <fullName evidence="1">Uncharacterized protein</fullName>
    </submittedName>
</protein>
<organism evidence="1 2">
    <name type="scientific">Gigaspora rosea</name>
    <dbReference type="NCBI Taxonomy" id="44941"/>
    <lineage>
        <taxon>Eukaryota</taxon>
        <taxon>Fungi</taxon>
        <taxon>Fungi incertae sedis</taxon>
        <taxon>Mucoromycota</taxon>
        <taxon>Glomeromycotina</taxon>
        <taxon>Glomeromycetes</taxon>
        <taxon>Diversisporales</taxon>
        <taxon>Gigasporaceae</taxon>
        <taxon>Gigaspora</taxon>
    </lineage>
</organism>
<proteinExistence type="predicted"/>